<dbReference type="PANTHER" id="PTHR10110">
    <property type="entry name" value="SODIUM/HYDROGEN EXCHANGER"/>
    <property type="match status" value="1"/>
</dbReference>
<feature type="transmembrane region" description="Helical" evidence="10">
    <location>
        <begin position="302"/>
        <end position="325"/>
    </location>
</feature>
<evidence type="ECO:0000256" key="5">
    <source>
        <dbReference type="ARBA" id="ARBA00022989"/>
    </source>
</evidence>
<keyword evidence="9 10" id="KW-0739">Sodium transport</keyword>
<keyword evidence="6 10" id="KW-0915">Sodium</keyword>
<feature type="transmembrane region" description="Helical" evidence="10">
    <location>
        <begin position="182"/>
        <end position="199"/>
    </location>
</feature>
<dbReference type="InterPro" id="IPR018422">
    <property type="entry name" value="Cation/H_exchanger_CPA1"/>
</dbReference>
<keyword evidence="4 10" id="KW-0812">Transmembrane</keyword>
<evidence type="ECO:0000256" key="9">
    <source>
        <dbReference type="ARBA" id="ARBA00023201"/>
    </source>
</evidence>
<comment type="caution">
    <text evidence="10">Lacks conserved residue(s) required for the propagation of feature annotation.</text>
</comment>
<feature type="transmembrane region" description="Helical" evidence="10">
    <location>
        <begin position="206"/>
        <end position="228"/>
    </location>
</feature>
<organism evidence="12 13">
    <name type="scientific">Streptomyces chryseus</name>
    <dbReference type="NCBI Taxonomy" id="68186"/>
    <lineage>
        <taxon>Bacteria</taxon>
        <taxon>Bacillati</taxon>
        <taxon>Actinomycetota</taxon>
        <taxon>Actinomycetes</taxon>
        <taxon>Kitasatosporales</taxon>
        <taxon>Streptomycetaceae</taxon>
        <taxon>Streptomyces</taxon>
    </lineage>
</organism>
<name>A0ABQ3DH83_9ACTN</name>
<evidence type="ECO:0000259" key="11">
    <source>
        <dbReference type="Pfam" id="PF00999"/>
    </source>
</evidence>
<comment type="similarity">
    <text evidence="10">Belongs to the monovalent cation:proton antiporter 1 (CPA1) transporter (TC 2.A.36) family.</text>
</comment>
<evidence type="ECO:0000313" key="12">
    <source>
        <dbReference type="EMBL" id="GHA84250.1"/>
    </source>
</evidence>
<keyword evidence="10" id="KW-0050">Antiport</keyword>
<dbReference type="InterPro" id="IPR004705">
    <property type="entry name" value="Cation/H_exchanger_CPA1_bac"/>
</dbReference>
<accession>A0ABQ3DH83</accession>
<feature type="transmembrane region" description="Helical" evidence="10">
    <location>
        <begin position="346"/>
        <end position="369"/>
    </location>
</feature>
<keyword evidence="3 10" id="KW-1003">Cell membrane</keyword>
<dbReference type="InterPro" id="IPR006153">
    <property type="entry name" value="Cation/H_exchanger_TM"/>
</dbReference>
<dbReference type="Gene3D" id="6.10.140.1330">
    <property type="match status" value="1"/>
</dbReference>
<evidence type="ECO:0000256" key="7">
    <source>
        <dbReference type="ARBA" id="ARBA00023065"/>
    </source>
</evidence>
<comment type="caution">
    <text evidence="12">The sequence shown here is derived from an EMBL/GenBank/DDBJ whole genome shotgun (WGS) entry which is preliminary data.</text>
</comment>
<feature type="transmembrane region" description="Helical" evidence="10">
    <location>
        <begin position="381"/>
        <end position="400"/>
    </location>
</feature>
<keyword evidence="2 10" id="KW-0813">Transport</keyword>
<feature type="transmembrane region" description="Helical" evidence="10">
    <location>
        <begin position="263"/>
        <end position="282"/>
    </location>
</feature>
<dbReference type="RefSeq" id="WP_138898398.1">
    <property type="nucleotide sequence ID" value="NZ_BMVO01000001.1"/>
</dbReference>
<evidence type="ECO:0000256" key="6">
    <source>
        <dbReference type="ARBA" id="ARBA00023053"/>
    </source>
</evidence>
<comment type="subcellular location">
    <subcellularLocation>
        <location evidence="1 10">Cell membrane</location>
        <topology evidence="1 10">Multi-pass membrane protein</topology>
    </subcellularLocation>
</comment>
<feature type="transmembrane region" description="Helical" evidence="10">
    <location>
        <begin position="83"/>
        <end position="105"/>
    </location>
</feature>
<proteinExistence type="inferred from homology"/>
<dbReference type="NCBIfam" id="TIGR00831">
    <property type="entry name" value="a_cpa1"/>
    <property type="match status" value="1"/>
</dbReference>
<feature type="domain" description="Cation/H+ exchanger transmembrane" evidence="11">
    <location>
        <begin position="16"/>
        <end position="405"/>
    </location>
</feature>
<evidence type="ECO:0000313" key="13">
    <source>
        <dbReference type="Proteomes" id="UP000599437"/>
    </source>
</evidence>
<sequence length="528" mass="56433">MDQLALLFLLLLGAVVTVPLGERLGLPAPVLMTVAGIVLALLPFVPNVEVPPEYILPLVLPPLLYAAVQRTSWRQFAANIRPILLLAVALVFVTTAAVAAVAGALVPGLPIAAAIALGALVAPPDPVAATAVAGSLGLPRRLVSILEGEGLFNDVTAIVLYHVAIAAAVSGTFSWPNAVGDFVLSALVAVAVGFGLGWITERLMGYLGDATLQISLTLLAPFVAYVLAEEFKGSGVLAVLVIALYLAEHAVDADDVLGRLAGNTFWQIVDTLVTGIAFGLIGLELHNVFGTAESRLGEMLGWGAAVVAVVVGVRLAWLLPATWLAKRLHTLRDYDEDIPVSWRETVVMWWSGMRGVASVALALAIPLRTQDGAPFPARDEIVFIAFSVIMATLLVQGLTLPRLVRLLGVRADTGAERELEHDLAVRAAKAAKRRLKEIQEVEDLPDDVLDRLQRGALDIGARISPEVLDDERREAFAQRAERVKSVHRIQGEMMSAARHEVLSARSEPGADPEVVDRVLHHLDVRSLR</sequence>
<evidence type="ECO:0000256" key="4">
    <source>
        <dbReference type="ARBA" id="ARBA00022692"/>
    </source>
</evidence>
<dbReference type="Proteomes" id="UP000599437">
    <property type="component" value="Unassembled WGS sequence"/>
</dbReference>
<gene>
    <name evidence="12" type="ORF">GCM10010346_03390</name>
</gene>
<keyword evidence="8 10" id="KW-0472">Membrane</keyword>
<keyword evidence="5 10" id="KW-1133">Transmembrane helix</keyword>
<evidence type="ECO:0000256" key="2">
    <source>
        <dbReference type="ARBA" id="ARBA00022448"/>
    </source>
</evidence>
<feature type="transmembrane region" description="Helical" evidence="10">
    <location>
        <begin position="150"/>
        <end position="170"/>
    </location>
</feature>
<evidence type="ECO:0000256" key="10">
    <source>
        <dbReference type="RuleBase" id="RU366002"/>
    </source>
</evidence>
<evidence type="ECO:0000256" key="3">
    <source>
        <dbReference type="ARBA" id="ARBA00022475"/>
    </source>
</evidence>
<evidence type="ECO:0000256" key="1">
    <source>
        <dbReference type="ARBA" id="ARBA00004651"/>
    </source>
</evidence>
<keyword evidence="13" id="KW-1185">Reference proteome</keyword>
<feature type="transmembrane region" description="Helical" evidence="10">
    <location>
        <begin position="234"/>
        <end position="251"/>
    </location>
</feature>
<dbReference type="EMBL" id="BMVO01000001">
    <property type="protein sequence ID" value="GHA84250.1"/>
    <property type="molecule type" value="Genomic_DNA"/>
</dbReference>
<comment type="function">
    <text evidence="10">Na(+)/H(+) antiporter that extrudes sodium in exchange for external protons.</text>
</comment>
<protein>
    <submittedName>
        <fullName evidence="12">Na+/H+ antiporter</fullName>
    </submittedName>
</protein>
<dbReference type="PANTHER" id="PTHR10110:SF86">
    <property type="entry name" value="SODIUM_HYDROGEN EXCHANGER 7"/>
    <property type="match status" value="1"/>
</dbReference>
<evidence type="ECO:0000256" key="8">
    <source>
        <dbReference type="ARBA" id="ARBA00023136"/>
    </source>
</evidence>
<keyword evidence="7 10" id="KW-0406">Ion transport</keyword>
<dbReference type="Pfam" id="PF00999">
    <property type="entry name" value="Na_H_Exchanger"/>
    <property type="match status" value="1"/>
</dbReference>
<reference evidence="13" key="1">
    <citation type="journal article" date="2019" name="Int. J. Syst. Evol. Microbiol.">
        <title>The Global Catalogue of Microorganisms (GCM) 10K type strain sequencing project: providing services to taxonomists for standard genome sequencing and annotation.</title>
        <authorList>
            <consortium name="The Broad Institute Genomics Platform"/>
            <consortium name="The Broad Institute Genome Sequencing Center for Infectious Disease"/>
            <person name="Wu L."/>
            <person name="Ma J."/>
        </authorList>
    </citation>
    <scope>NUCLEOTIDE SEQUENCE [LARGE SCALE GENOMIC DNA]</scope>
    <source>
        <strain evidence="13">JCM 4737</strain>
    </source>
</reference>